<gene>
    <name evidence="1" type="ORF">LCGC14_1461670</name>
</gene>
<comment type="caution">
    <text evidence="1">The sequence shown here is derived from an EMBL/GenBank/DDBJ whole genome shotgun (WGS) entry which is preliminary data.</text>
</comment>
<reference evidence="1" key="1">
    <citation type="journal article" date="2015" name="Nature">
        <title>Complex archaea that bridge the gap between prokaryotes and eukaryotes.</title>
        <authorList>
            <person name="Spang A."/>
            <person name="Saw J.H."/>
            <person name="Jorgensen S.L."/>
            <person name="Zaremba-Niedzwiedzka K."/>
            <person name="Martijn J."/>
            <person name="Lind A.E."/>
            <person name="van Eijk R."/>
            <person name="Schleper C."/>
            <person name="Guy L."/>
            <person name="Ettema T.J."/>
        </authorList>
    </citation>
    <scope>NUCLEOTIDE SEQUENCE</scope>
</reference>
<proteinExistence type="predicted"/>
<dbReference type="EMBL" id="LAZR01010182">
    <property type="protein sequence ID" value="KKM68356.1"/>
    <property type="molecule type" value="Genomic_DNA"/>
</dbReference>
<organism evidence="1">
    <name type="scientific">marine sediment metagenome</name>
    <dbReference type="NCBI Taxonomy" id="412755"/>
    <lineage>
        <taxon>unclassified sequences</taxon>
        <taxon>metagenomes</taxon>
        <taxon>ecological metagenomes</taxon>
    </lineage>
</organism>
<dbReference type="AlphaFoldDB" id="A0A0F9K102"/>
<protein>
    <submittedName>
        <fullName evidence="1">Uncharacterized protein</fullName>
    </submittedName>
</protein>
<evidence type="ECO:0000313" key="1">
    <source>
        <dbReference type="EMBL" id="KKM68356.1"/>
    </source>
</evidence>
<name>A0A0F9K102_9ZZZZ</name>
<sequence>MSDEALRLPTVTCSRCEQVYYVRDDDSTCPHRCFHELCIRRTAAREAVLVETARSLLDALGRPRVASGLRTGRQEVMLRIGNLHAALSGEEKE</sequence>
<accession>A0A0F9K102</accession>